<dbReference type="EMBL" id="BK014884">
    <property type="protein sequence ID" value="DAD80547.1"/>
    <property type="molecule type" value="Genomic_DNA"/>
</dbReference>
<name>A0A8S5MF28_9CAUD</name>
<sequence length="195" mass="22436">MVAYTANALLKSTQKLAAWRGQGYANSEGMYFVECIPYKQMKCVVYHWRHKPSPLKRKKDGSLPKVKNRPAYYETQIRFKDIIFGEEGDEIPQDGTWAMVEYKGAKYFFQKPSIDVNPIQVDCSCPDFEYRFSKECAEAGVLFSGTWRHYTRKTPPPEQGGRPYVNPQKVPGMCKHLYNSITRGITEGWILGRSS</sequence>
<proteinExistence type="predicted"/>
<evidence type="ECO:0000313" key="1">
    <source>
        <dbReference type="EMBL" id="DAD80547.1"/>
    </source>
</evidence>
<accession>A0A8S5MF28</accession>
<organism evidence="1">
    <name type="scientific">Siphoviridae sp. ctYh54</name>
    <dbReference type="NCBI Taxonomy" id="2826379"/>
    <lineage>
        <taxon>Viruses</taxon>
        <taxon>Duplodnaviria</taxon>
        <taxon>Heunggongvirae</taxon>
        <taxon>Uroviricota</taxon>
        <taxon>Caudoviricetes</taxon>
    </lineage>
</organism>
<reference evidence="1" key="1">
    <citation type="journal article" date="2021" name="Proc. Natl. Acad. Sci. U.S.A.">
        <title>A Catalog of Tens of Thousands of Viruses from Human Metagenomes Reveals Hidden Associations with Chronic Diseases.</title>
        <authorList>
            <person name="Tisza M.J."/>
            <person name="Buck C.B."/>
        </authorList>
    </citation>
    <scope>NUCLEOTIDE SEQUENCE</scope>
    <source>
        <strain evidence="1">CtYh54</strain>
    </source>
</reference>
<protein>
    <submittedName>
        <fullName evidence="1">Uncharacterized protein</fullName>
    </submittedName>
</protein>